<dbReference type="AlphaFoldDB" id="C5L529"/>
<dbReference type="InterPro" id="IPR029058">
    <property type="entry name" value="AB_hydrolase_fold"/>
</dbReference>
<comment type="similarity">
    <text evidence="1">Belongs to the FAM135 family.</text>
</comment>
<evidence type="ECO:0000313" key="3">
    <source>
        <dbReference type="EMBL" id="EER08088.1"/>
    </source>
</evidence>
<dbReference type="Gene3D" id="3.40.50.1820">
    <property type="entry name" value="alpha/beta hydrolase"/>
    <property type="match status" value="1"/>
</dbReference>
<dbReference type="PANTHER" id="PTHR12482">
    <property type="entry name" value="LIPASE ROG1-RELATED-RELATED"/>
    <property type="match status" value="1"/>
</dbReference>
<dbReference type="SUPFAM" id="SSF53474">
    <property type="entry name" value="alpha/beta-Hydrolases"/>
    <property type="match status" value="1"/>
</dbReference>
<dbReference type="Proteomes" id="UP000007800">
    <property type="component" value="Unassembled WGS sequence"/>
</dbReference>
<dbReference type="OrthoDB" id="273452at2759"/>
<dbReference type="EMBL" id="GG679213">
    <property type="protein sequence ID" value="EER08088.1"/>
    <property type="molecule type" value="Genomic_DNA"/>
</dbReference>
<evidence type="ECO:0000313" key="4">
    <source>
        <dbReference type="Proteomes" id="UP000007800"/>
    </source>
</evidence>
<dbReference type="InParanoid" id="C5L529"/>
<evidence type="ECO:0000259" key="2">
    <source>
        <dbReference type="Pfam" id="PF05057"/>
    </source>
</evidence>
<gene>
    <name evidence="3" type="ORF">Pmar_PMAR014852</name>
</gene>
<keyword evidence="4" id="KW-1185">Reference proteome</keyword>
<dbReference type="RefSeq" id="XP_002776272.1">
    <property type="nucleotide sequence ID" value="XM_002776226.1"/>
</dbReference>
<dbReference type="Pfam" id="PF05057">
    <property type="entry name" value="DUF676"/>
    <property type="match status" value="1"/>
</dbReference>
<organism evidence="4">
    <name type="scientific">Perkinsus marinus (strain ATCC 50983 / TXsc)</name>
    <dbReference type="NCBI Taxonomy" id="423536"/>
    <lineage>
        <taxon>Eukaryota</taxon>
        <taxon>Sar</taxon>
        <taxon>Alveolata</taxon>
        <taxon>Perkinsozoa</taxon>
        <taxon>Perkinsea</taxon>
        <taxon>Perkinsida</taxon>
        <taxon>Perkinsidae</taxon>
        <taxon>Perkinsus</taxon>
    </lineage>
</organism>
<dbReference type="PANTHER" id="PTHR12482:SF5">
    <property type="entry name" value="DUF676 DOMAIN-CONTAINING PROTEIN"/>
    <property type="match status" value="1"/>
</dbReference>
<dbReference type="Pfam" id="PF12394">
    <property type="entry name" value="DUF3657"/>
    <property type="match status" value="1"/>
</dbReference>
<sequence length="781" mass="87536">MPLHGVVEVLIHFDEFRNVDLYHQGLYQLRVRLSVPKQRESSVPNTKPSSVDSATPVALSKVFALPYNWFTSRSKDPSERANSEASKPSFHDVKQACISDSQAAFYSRSFLVRYCEEQVPLGDFCQFRLELPCELLVPETSPTTSETVIACDIDLLYGELKACSINSNINLKSERMLKEATTGSGIELKRASTVRLLLHHIQDGIYEYVPVVFDEAHFCSVKMLVCATLSDFRFRLPPPQPEEVVSSDVLVQDTEADNLILGAPVALRSVVEPNTLEEFLKLKEAKEVTINTSSSETAASKTCSGSSEYMHIMERAYGRLESFFYDVTSRCSTGSSKVSLAEKLSIPHNPPEEAGPKSVAEIMATMNVLAVSSFELWHRLLEVLAVCSRKVCDELLIVWERNTIEKLSHCISCVTETVDSTRDLAFPLEDDIWEVHKIAADRVREKLFMDPPERLCWVEDTTQLVISQKEAESTSTAYMQRYSGIATMPIIFEQRYSSGNSPTRGAGDVPVDSTESHRCMATDPKSYKGTHLVVLVHGLQGSAYDMRLFKNNLACVFPDSLFLCSSCNEEDTEGNIAEMGQRLADEVVCYISDWCPGATRLSFISHSLGGLIVRAALPTLMDQPGISEKLFTFLSLSAPHLGYLYNSNKLIEGGLWVLKRWRKSECLNQLTMADSYIPEECYLYRSARETGEILPRFRYVVLASSCQDQYAGFDSARVEISDRVRQEPTMGSVYTEMARSLVSGIAPEKLIRLDVNFYLPERARTPRGAVINPEKRRRPGN</sequence>
<accession>C5L529</accession>
<proteinExistence type="inferred from homology"/>
<reference evidence="3 4" key="1">
    <citation type="submission" date="2008-07" db="EMBL/GenBank/DDBJ databases">
        <authorList>
            <person name="El-Sayed N."/>
            <person name="Caler E."/>
            <person name="Inman J."/>
            <person name="Amedeo P."/>
            <person name="Hass B."/>
            <person name="Wortman J."/>
        </authorList>
    </citation>
    <scope>NUCLEOTIDE SEQUENCE [LARGE SCALE GENOMIC DNA]</scope>
    <source>
        <strain evidence="4">ATCC 50983 / TXsc</strain>
    </source>
</reference>
<dbReference type="InterPro" id="IPR007751">
    <property type="entry name" value="DUF676_lipase-like"/>
</dbReference>
<dbReference type="OMA" id="LECQPLM"/>
<dbReference type="InterPro" id="IPR022122">
    <property type="entry name" value="DUF3657"/>
</dbReference>
<name>C5L529_PERM5</name>
<protein>
    <recommendedName>
        <fullName evidence="2">DUF676 domain-containing protein</fullName>
    </recommendedName>
</protein>
<dbReference type="GeneID" id="9064251"/>
<feature type="domain" description="DUF676" evidence="2">
    <location>
        <begin position="528"/>
        <end position="715"/>
    </location>
</feature>
<evidence type="ECO:0000256" key="1">
    <source>
        <dbReference type="ARBA" id="ARBA00007949"/>
    </source>
</evidence>
<dbReference type="InterPro" id="IPR044294">
    <property type="entry name" value="Lipase-like"/>
</dbReference>